<sequence>MLYGLNKTKKLNMKGQLSMETSRHYITSLYFINCNRQTLVTMDVRTKLYNIDHATTKDYLSAGLTVLDYVRYVYRMHLLMALLLVITSAHFIYAAVEQHYVKVAGTTPHPHGWDAIFYMFQLIRTGLFFTVIMLIGIGRCLWKPFWKGMDTLILMILMDVILLQVLGNVASIKAGETNHYGYDYWKWKAVFFLSDYGSCVITLLENKGFSHRKIATENFRRFFYIHLYDV</sequence>
<proteinExistence type="predicted"/>
<gene>
    <name evidence="2" type="ORF">LSAT_V11C800394610</name>
</gene>
<keyword evidence="1" id="KW-0472">Membrane</keyword>
<feature type="transmembrane region" description="Helical" evidence="1">
    <location>
        <begin position="116"/>
        <end position="140"/>
    </location>
</feature>
<dbReference type="Proteomes" id="UP000235145">
    <property type="component" value="Unassembled WGS sequence"/>
</dbReference>
<dbReference type="PANTHER" id="PTHR21229">
    <property type="entry name" value="LUNG SEVEN TRANSMEMBRANE RECEPTOR"/>
    <property type="match status" value="1"/>
</dbReference>
<protein>
    <submittedName>
        <fullName evidence="2">Uncharacterized protein</fullName>
    </submittedName>
</protein>
<evidence type="ECO:0000313" key="3">
    <source>
        <dbReference type="Proteomes" id="UP000235145"/>
    </source>
</evidence>
<comment type="caution">
    <text evidence="2">The sequence shown here is derived from an EMBL/GenBank/DDBJ whole genome shotgun (WGS) entry which is preliminary data.</text>
</comment>
<dbReference type="PANTHER" id="PTHR21229:SF2">
    <property type="entry name" value="RE59932P"/>
    <property type="match status" value="1"/>
</dbReference>
<feature type="transmembrane region" description="Helical" evidence="1">
    <location>
        <begin position="78"/>
        <end position="96"/>
    </location>
</feature>
<dbReference type="AlphaFoldDB" id="A0A9R1USU3"/>
<feature type="transmembrane region" description="Helical" evidence="1">
    <location>
        <begin position="152"/>
        <end position="172"/>
    </location>
</feature>
<name>A0A9R1USU3_LACSA</name>
<keyword evidence="1" id="KW-0812">Transmembrane</keyword>
<evidence type="ECO:0000313" key="2">
    <source>
        <dbReference type="EMBL" id="KAJ0192308.1"/>
    </source>
</evidence>
<reference evidence="2 3" key="1">
    <citation type="journal article" date="2017" name="Nat. Commun.">
        <title>Genome assembly with in vitro proximity ligation data and whole-genome triplication in lettuce.</title>
        <authorList>
            <person name="Reyes-Chin-Wo S."/>
            <person name="Wang Z."/>
            <person name="Yang X."/>
            <person name="Kozik A."/>
            <person name="Arikit S."/>
            <person name="Song C."/>
            <person name="Xia L."/>
            <person name="Froenicke L."/>
            <person name="Lavelle D.O."/>
            <person name="Truco M.J."/>
            <person name="Xia R."/>
            <person name="Zhu S."/>
            <person name="Xu C."/>
            <person name="Xu H."/>
            <person name="Xu X."/>
            <person name="Cox K."/>
            <person name="Korf I."/>
            <person name="Meyers B.C."/>
            <person name="Michelmore R.W."/>
        </authorList>
    </citation>
    <scope>NUCLEOTIDE SEQUENCE [LARGE SCALE GENOMIC DNA]</scope>
    <source>
        <strain evidence="3">cv. Salinas</strain>
        <tissue evidence="2">Seedlings</tissue>
    </source>
</reference>
<organism evidence="2 3">
    <name type="scientific">Lactuca sativa</name>
    <name type="common">Garden lettuce</name>
    <dbReference type="NCBI Taxonomy" id="4236"/>
    <lineage>
        <taxon>Eukaryota</taxon>
        <taxon>Viridiplantae</taxon>
        <taxon>Streptophyta</taxon>
        <taxon>Embryophyta</taxon>
        <taxon>Tracheophyta</taxon>
        <taxon>Spermatophyta</taxon>
        <taxon>Magnoliopsida</taxon>
        <taxon>eudicotyledons</taxon>
        <taxon>Gunneridae</taxon>
        <taxon>Pentapetalae</taxon>
        <taxon>asterids</taxon>
        <taxon>campanulids</taxon>
        <taxon>Asterales</taxon>
        <taxon>Asteraceae</taxon>
        <taxon>Cichorioideae</taxon>
        <taxon>Cichorieae</taxon>
        <taxon>Lactucinae</taxon>
        <taxon>Lactuca</taxon>
    </lineage>
</organism>
<dbReference type="EMBL" id="NBSK02000008">
    <property type="protein sequence ID" value="KAJ0192308.1"/>
    <property type="molecule type" value="Genomic_DNA"/>
</dbReference>
<dbReference type="InterPro" id="IPR009637">
    <property type="entry name" value="GPR107/GPR108-like"/>
</dbReference>
<keyword evidence="3" id="KW-1185">Reference proteome</keyword>
<keyword evidence="1" id="KW-1133">Transmembrane helix</keyword>
<dbReference type="GO" id="GO:0005794">
    <property type="term" value="C:Golgi apparatus"/>
    <property type="evidence" value="ECO:0000318"/>
    <property type="project" value="GO_Central"/>
</dbReference>
<accession>A0A9R1USU3</accession>
<evidence type="ECO:0000256" key="1">
    <source>
        <dbReference type="SAM" id="Phobius"/>
    </source>
</evidence>
<dbReference type="GO" id="GO:0016020">
    <property type="term" value="C:membrane"/>
    <property type="evidence" value="ECO:0000318"/>
    <property type="project" value="GO_Central"/>
</dbReference>